<evidence type="ECO:0000256" key="8">
    <source>
        <dbReference type="ARBA" id="ARBA00022840"/>
    </source>
</evidence>
<dbReference type="OMA" id="WMTLYQR"/>
<evidence type="ECO:0000256" key="1">
    <source>
        <dbReference type="ARBA" id="ARBA00004434"/>
    </source>
</evidence>
<dbReference type="SMART" id="SM00382">
    <property type="entry name" value="AAA"/>
    <property type="match status" value="1"/>
</dbReference>
<accession>A0A8C3HH35</accession>
<evidence type="ECO:0000256" key="2">
    <source>
        <dbReference type="ARBA" id="ARBA00007448"/>
    </source>
</evidence>
<dbReference type="InterPro" id="IPR014851">
    <property type="entry name" value="BCS1_N"/>
</dbReference>
<comment type="subcellular location">
    <subcellularLocation>
        <location evidence="1">Mitochondrion inner membrane</location>
        <topology evidence="1">Single-pass membrane protein</topology>
    </subcellularLocation>
</comment>
<reference evidence="14" key="1">
    <citation type="submission" date="2025-08" db="UniProtKB">
        <authorList>
            <consortium name="Ensembl"/>
        </authorList>
    </citation>
    <scope>IDENTIFICATION</scope>
</reference>
<evidence type="ECO:0000256" key="9">
    <source>
        <dbReference type="ARBA" id="ARBA00022989"/>
    </source>
</evidence>
<dbReference type="InterPro" id="IPR050747">
    <property type="entry name" value="Mitochondrial_chaperone_BCS1"/>
</dbReference>
<dbReference type="SUPFAM" id="SSF52540">
    <property type="entry name" value="P-loop containing nucleoside triphosphate hydrolases"/>
    <property type="match status" value="1"/>
</dbReference>
<reference evidence="14" key="2">
    <citation type="submission" date="2025-09" db="UniProtKB">
        <authorList>
            <consortium name="Ensembl"/>
        </authorList>
    </citation>
    <scope>IDENTIFICATION</scope>
</reference>
<evidence type="ECO:0000256" key="4">
    <source>
        <dbReference type="ARBA" id="ARBA00022692"/>
    </source>
</evidence>
<dbReference type="PANTHER" id="PTHR23070">
    <property type="entry name" value="BCS1 AAA-TYPE ATPASE"/>
    <property type="match status" value="1"/>
</dbReference>
<evidence type="ECO:0000256" key="5">
    <source>
        <dbReference type="ARBA" id="ARBA00022741"/>
    </source>
</evidence>
<dbReference type="Pfam" id="PF00004">
    <property type="entry name" value="AAA"/>
    <property type="match status" value="1"/>
</dbReference>
<protein>
    <recommendedName>
        <fullName evidence="3">Mitochondrial chaperone BCS1</fullName>
    </recommendedName>
    <alternativeName>
        <fullName evidence="12">BCS1-like protein</fullName>
    </alternativeName>
</protein>
<dbReference type="Gene3D" id="3.40.50.300">
    <property type="entry name" value="P-loop containing nucleotide triphosphate hydrolases"/>
    <property type="match status" value="1"/>
</dbReference>
<evidence type="ECO:0000313" key="14">
    <source>
        <dbReference type="Ensembl" id="ENSCPBP00000018112.1"/>
    </source>
</evidence>
<name>A0A8C3HH35_CHRPI</name>
<comment type="catalytic activity">
    <reaction evidence="13">
        <text>ATP + H2O = ADP + phosphate + H(+)</text>
        <dbReference type="Rhea" id="RHEA:13065"/>
        <dbReference type="ChEBI" id="CHEBI:15377"/>
        <dbReference type="ChEBI" id="CHEBI:15378"/>
        <dbReference type="ChEBI" id="CHEBI:30616"/>
        <dbReference type="ChEBI" id="CHEBI:43474"/>
        <dbReference type="ChEBI" id="CHEBI:456216"/>
    </reaction>
    <physiologicalReaction direction="left-to-right" evidence="13">
        <dbReference type="Rhea" id="RHEA:13066"/>
    </physiologicalReaction>
</comment>
<evidence type="ECO:0000256" key="10">
    <source>
        <dbReference type="ARBA" id="ARBA00023128"/>
    </source>
</evidence>
<dbReference type="Ensembl" id="ENSCPBT00000021398.1">
    <property type="protein sequence ID" value="ENSCPBP00000018112.1"/>
    <property type="gene ID" value="ENSCPBG00000013235.1"/>
</dbReference>
<keyword evidence="10" id="KW-0496">Mitochondrion</keyword>
<dbReference type="GO" id="GO:0005524">
    <property type="term" value="F:ATP binding"/>
    <property type="evidence" value="ECO:0007669"/>
    <property type="project" value="UniProtKB-KW"/>
</dbReference>
<dbReference type="GO" id="GO:0016887">
    <property type="term" value="F:ATP hydrolysis activity"/>
    <property type="evidence" value="ECO:0007669"/>
    <property type="project" value="Ensembl"/>
</dbReference>
<dbReference type="GO" id="GO:0032981">
    <property type="term" value="P:mitochondrial respiratory chain complex I assembly"/>
    <property type="evidence" value="ECO:0007669"/>
    <property type="project" value="Ensembl"/>
</dbReference>
<keyword evidence="6" id="KW-0999">Mitochondrion inner membrane</keyword>
<evidence type="ECO:0000256" key="3">
    <source>
        <dbReference type="ARBA" id="ARBA00016942"/>
    </source>
</evidence>
<dbReference type="GeneTree" id="ENSGT00390000005415"/>
<dbReference type="PROSITE" id="PS00674">
    <property type="entry name" value="AAA"/>
    <property type="match status" value="1"/>
</dbReference>
<dbReference type="InterPro" id="IPR003593">
    <property type="entry name" value="AAA+_ATPase"/>
</dbReference>
<keyword evidence="11" id="KW-0472">Membrane</keyword>
<evidence type="ECO:0000256" key="11">
    <source>
        <dbReference type="ARBA" id="ARBA00023136"/>
    </source>
</evidence>
<dbReference type="SMART" id="SM01024">
    <property type="entry name" value="BCS1_N"/>
    <property type="match status" value="1"/>
</dbReference>
<evidence type="ECO:0000256" key="6">
    <source>
        <dbReference type="ARBA" id="ARBA00022792"/>
    </source>
</evidence>
<dbReference type="InterPro" id="IPR003960">
    <property type="entry name" value="ATPase_AAA_CS"/>
</dbReference>
<evidence type="ECO:0000256" key="13">
    <source>
        <dbReference type="ARBA" id="ARBA00048778"/>
    </source>
</evidence>
<dbReference type="OrthoDB" id="10251412at2759"/>
<dbReference type="InterPro" id="IPR027417">
    <property type="entry name" value="P-loop_NTPase"/>
</dbReference>
<dbReference type="GO" id="GO:0034551">
    <property type="term" value="P:mitochondrial respiratory chain complex III assembly"/>
    <property type="evidence" value="ECO:0007669"/>
    <property type="project" value="Ensembl"/>
</dbReference>
<dbReference type="Pfam" id="PF25426">
    <property type="entry name" value="AAA_lid_BCS1"/>
    <property type="match status" value="1"/>
</dbReference>
<keyword evidence="4" id="KW-0812">Transmembrane</keyword>
<keyword evidence="9" id="KW-1133">Transmembrane helix</keyword>
<evidence type="ECO:0000313" key="15">
    <source>
        <dbReference type="Proteomes" id="UP000694380"/>
    </source>
</evidence>
<dbReference type="Proteomes" id="UP000694380">
    <property type="component" value="Unplaced"/>
</dbReference>
<keyword evidence="15" id="KW-1185">Reference proteome</keyword>
<gene>
    <name evidence="14" type="primary">BCS1L</name>
</gene>
<sequence>MPFSDFVLALKDNPYFGAGFGLVGVGTALALARKGAQFGAVAFRRHYMITLEVPSKDKSYQWLLSWISHYAKHTQHLSVETSYLQHESGRISTKFDFIPSPGNHFIWYQRKWIRIERNREKQMIDLHTGTPWESVTFTALGTKREIFFSILQEARELALRQQEGKTVMYTAMGAEWRPFGFPRRRRPLASVVLEKGISEKIVQDVKEFIENPKWYSERGIPYRRGYLLYGPPGCGKSSFITALAGELEYGICLLSLSDRSLSDDRLNHLLSVAPQQSIILLEDVDAAFVSRDLAVENPTAYQGMGRLTFSGLLNALDGVASTEARIVFMTTNHVDRLDPALVRPGRVDLKQYVGPCSRWQISRMFQRFYPDQPAAAGDKFAEQALRVSEQISAAQVQGHLMLYKADPAGAIENVQSISL</sequence>
<dbReference type="GO" id="GO:0033617">
    <property type="term" value="P:mitochondrial respiratory chain complex IV assembly"/>
    <property type="evidence" value="ECO:0007669"/>
    <property type="project" value="Ensembl"/>
</dbReference>
<keyword evidence="7" id="KW-0378">Hydrolase</keyword>
<dbReference type="AlphaFoldDB" id="A0A8C3HH35"/>
<comment type="similarity">
    <text evidence="2">Belongs to the AAA ATPase family. BCS1 subfamily.</text>
</comment>
<dbReference type="FunFam" id="3.40.50.300:FF:000768">
    <property type="entry name" value="Probable mitochondrial chaperone bcs1"/>
    <property type="match status" value="1"/>
</dbReference>
<keyword evidence="8" id="KW-0067">ATP-binding</keyword>
<dbReference type="GO" id="GO:0005743">
    <property type="term" value="C:mitochondrial inner membrane"/>
    <property type="evidence" value="ECO:0007669"/>
    <property type="project" value="UniProtKB-SubCell"/>
</dbReference>
<dbReference type="InterPro" id="IPR003959">
    <property type="entry name" value="ATPase_AAA_core"/>
</dbReference>
<dbReference type="CDD" id="cd19510">
    <property type="entry name" value="RecA-like_BCS1"/>
    <property type="match status" value="1"/>
</dbReference>
<evidence type="ECO:0000256" key="12">
    <source>
        <dbReference type="ARBA" id="ARBA00032816"/>
    </source>
</evidence>
<proteinExistence type="inferred from homology"/>
<dbReference type="InterPro" id="IPR057495">
    <property type="entry name" value="AAA_lid_BCS1"/>
</dbReference>
<dbReference type="Pfam" id="PF08740">
    <property type="entry name" value="BCS1_N"/>
    <property type="match status" value="1"/>
</dbReference>
<organism evidence="14 15">
    <name type="scientific">Chrysemys picta bellii</name>
    <name type="common">Western painted turtle</name>
    <name type="synonym">Emys bellii</name>
    <dbReference type="NCBI Taxonomy" id="8478"/>
    <lineage>
        <taxon>Eukaryota</taxon>
        <taxon>Metazoa</taxon>
        <taxon>Chordata</taxon>
        <taxon>Craniata</taxon>
        <taxon>Vertebrata</taxon>
        <taxon>Euteleostomi</taxon>
        <taxon>Archelosauria</taxon>
        <taxon>Testudinata</taxon>
        <taxon>Testudines</taxon>
        <taxon>Cryptodira</taxon>
        <taxon>Durocryptodira</taxon>
        <taxon>Testudinoidea</taxon>
        <taxon>Emydidae</taxon>
        <taxon>Chrysemys</taxon>
    </lineage>
</organism>
<keyword evidence="5" id="KW-0547">Nucleotide-binding</keyword>
<evidence type="ECO:0000256" key="7">
    <source>
        <dbReference type="ARBA" id="ARBA00022801"/>
    </source>
</evidence>